<evidence type="ECO:0000313" key="2">
    <source>
        <dbReference type="Proteomes" id="UP000250321"/>
    </source>
</evidence>
<comment type="caution">
    <text evidence="1">The sequence shown here is derived from an EMBL/GenBank/DDBJ whole genome shotgun (WGS) entry which is preliminary data.</text>
</comment>
<accession>A0A314UL93</accession>
<organism evidence="1 2">
    <name type="scientific">Prunus yedoensis var. nudiflora</name>
    <dbReference type="NCBI Taxonomy" id="2094558"/>
    <lineage>
        <taxon>Eukaryota</taxon>
        <taxon>Viridiplantae</taxon>
        <taxon>Streptophyta</taxon>
        <taxon>Embryophyta</taxon>
        <taxon>Tracheophyta</taxon>
        <taxon>Spermatophyta</taxon>
        <taxon>Magnoliopsida</taxon>
        <taxon>eudicotyledons</taxon>
        <taxon>Gunneridae</taxon>
        <taxon>Pentapetalae</taxon>
        <taxon>rosids</taxon>
        <taxon>fabids</taxon>
        <taxon>Rosales</taxon>
        <taxon>Rosaceae</taxon>
        <taxon>Amygdaloideae</taxon>
        <taxon>Amygdaleae</taxon>
        <taxon>Prunus</taxon>
    </lineage>
</organism>
<protein>
    <submittedName>
        <fullName evidence="1">Uncharacterized protein</fullName>
    </submittedName>
</protein>
<dbReference type="EMBL" id="PJQY01003332">
    <property type="protein sequence ID" value="PQM38245.1"/>
    <property type="molecule type" value="Genomic_DNA"/>
</dbReference>
<gene>
    <name evidence="1" type="ORF">Pyn_26610</name>
</gene>
<dbReference type="Proteomes" id="UP000250321">
    <property type="component" value="Unassembled WGS sequence"/>
</dbReference>
<sequence length="107" mass="11953">MNLWFGMKTLTIPDMAALFDLYPIGVEANTALMAPKVEGSFEAAWHTVARLAARKVKNMLIYSIFYNSFGVKDDAENGSYAPFGKFIFCGQENKVTLEFSHLADYLA</sequence>
<reference evidence="1 2" key="1">
    <citation type="submission" date="2018-02" db="EMBL/GenBank/DDBJ databases">
        <title>Draft genome of wild Prunus yedoensis var. nudiflora.</title>
        <authorList>
            <person name="Baek S."/>
            <person name="Kim J.-H."/>
            <person name="Choi K."/>
            <person name="Kim G.-B."/>
            <person name="Cho A."/>
            <person name="Jang H."/>
            <person name="Shin C.-H."/>
            <person name="Yu H.-J."/>
            <person name="Mun J.-H."/>
        </authorList>
    </citation>
    <scope>NUCLEOTIDE SEQUENCE [LARGE SCALE GENOMIC DNA]</scope>
    <source>
        <strain evidence="2">cv. Jeju island</strain>
        <tissue evidence="1">Leaf</tissue>
    </source>
</reference>
<proteinExistence type="predicted"/>
<keyword evidence="2" id="KW-1185">Reference proteome</keyword>
<dbReference type="OrthoDB" id="1166685at2759"/>
<name>A0A314UL93_PRUYE</name>
<dbReference type="AlphaFoldDB" id="A0A314UL93"/>
<evidence type="ECO:0000313" key="1">
    <source>
        <dbReference type="EMBL" id="PQM38245.1"/>
    </source>
</evidence>